<organism evidence="1 2">
    <name type="scientific">Champsocephalus gunnari</name>
    <name type="common">Mackerel icefish</name>
    <dbReference type="NCBI Taxonomy" id="52237"/>
    <lineage>
        <taxon>Eukaryota</taxon>
        <taxon>Metazoa</taxon>
        <taxon>Chordata</taxon>
        <taxon>Craniata</taxon>
        <taxon>Vertebrata</taxon>
        <taxon>Euteleostomi</taxon>
        <taxon>Actinopterygii</taxon>
        <taxon>Neopterygii</taxon>
        <taxon>Teleostei</taxon>
        <taxon>Neoteleostei</taxon>
        <taxon>Acanthomorphata</taxon>
        <taxon>Eupercaria</taxon>
        <taxon>Perciformes</taxon>
        <taxon>Notothenioidei</taxon>
        <taxon>Channichthyidae</taxon>
        <taxon>Champsocephalus</taxon>
    </lineage>
</organism>
<dbReference type="AlphaFoldDB" id="A0AAN8CKJ9"/>
<dbReference type="EMBL" id="JAURVH010001530">
    <property type="protein sequence ID" value="KAK5905427.1"/>
    <property type="molecule type" value="Genomic_DNA"/>
</dbReference>
<dbReference type="Proteomes" id="UP001331515">
    <property type="component" value="Unassembled WGS sequence"/>
</dbReference>
<reference evidence="1 2" key="1">
    <citation type="journal article" date="2023" name="Mol. Biol. Evol.">
        <title>Genomics of Secondarily Temperate Adaptation in the Only Non-Antarctic Icefish.</title>
        <authorList>
            <person name="Rivera-Colon A.G."/>
            <person name="Rayamajhi N."/>
            <person name="Minhas B.F."/>
            <person name="Madrigal G."/>
            <person name="Bilyk K.T."/>
            <person name="Yoon V."/>
            <person name="Hune M."/>
            <person name="Gregory S."/>
            <person name="Cheng C.H.C."/>
            <person name="Catchen J.M."/>
        </authorList>
    </citation>
    <scope>NUCLEOTIDE SEQUENCE [LARGE SCALE GENOMIC DNA]</scope>
    <source>
        <tissue evidence="1">White muscle</tissue>
    </source>
</reference>
<evidence type="ECO:0000313" key="2">
    <source>
        <dbReference type="Proteomes" id="UP001331515"/>
    </source>
</evidence>
<name>A0AAN8CKJ9_CHAGU</name>
<proteinExistence type="predicted"/>
<gene>
    <name evidence="1" type="ORF">CgunFtcFv8_001394</name>
</gene>
<accession>A0AAN8CKJ9</accession>
<sequence length="136" mass="15129">MRCSTPRGRRKGTFKVRDVRVSSAALQSPRRLWISSSRYEMRSEGITVSSSEMQSVLRSQTWVSVCPSEPDLGFSLSFGARPGFRESGKPQRTSRIASGYHSTNASKGHLREASHWLQIDIAMLSLMRSGCGVVFC</sequence>
<evidence type="ECO:0000313" key="1">
    <source>
        <dbReference type="EMBL" id="KAK5905427.1"/>
    </source>
</evidence>
<keyword evidence="2" id="KW-1185">Reference proteome</keyword>
<comment type="caution">
    <text evidence="1">The sequence shown here is derived from an EMBL/GenBank/DDBJ whole genome shotgun (WGS) entry which is preliminary data.</text>
</comment>
<protein>
    <submittedName>
        <fullName evidence="1">Uncharacterized protein</fullName>
    </submittedName>
</protein>